<dbReference type="CDD" id="cd07503">
    <property type="entry name" value="HAD_HisB-N"/>
    <property type="match status" value="1"/>
</dbReference>
<dbReference type="InterPro" id="IPR036412">
    <property type="entry name" value="HAD-like_sf"/>
</dbReference>
<keyword evidence="5" id="KW-0963">Cytoplasm</keyword>
<evidence type="ECO:0000256" key="1">
    <source>
        <dbReference type="ARBA" id="ARBA00001946"/>
    </source>
</evidence>
<keyword evidence="7 11" id="KW-0378">Hydrolase</keyword>
<dbReference type="Pfam" id="PF08645">
    <property type="entry name" value="PNK3P"/>
    <property type="match status" value="1"/>
</dbReference>
<dbReference type="InterPro" id="IPR006543">
    <property type="entry name" value="Histidinol-phos"/>
</dbReference>
<comment type="subcellular location">
    <subcellularLocation>
        <location evidence="2">Cytoplasm</location>
    </subcellularLocation>
</comment>
<dbReference type="EMBL" id="WBUI01000022">
    <property type="protein sequence ID" value="KAB2930244.1"/>
    <property type="molecule type" value="Genomic_DNA"/>
</dbReference>
<reference evidence="11 12" key="1">
    <citation type="submission" date="2019-10" db="EMBL/GenBank/DDBJ databases">
        <title>Extracellular Electron Transfer in a Candidatus Methanoperedens spp. Enrichment Culture.</title>
        <authorList>
            <person name="Berger S."/>
            <person name="Rangel Shaw D."/>
            <person name="Berben T."/>
            <person name="In 'T Zandt M."/>
            <person name="Frank J."/>
            <person name="Reimann J."/>
            <person name="Jetten M.S.M."/>
            <person name="Welte C.U."/>
        </authorList>
    </citation>
    <scope>NUCLEOTIDE SEQUENCE [LARGE SCALE GENOMIC DNA]</scope>
    <source>
        <strain evidence="11">SB12</strain>
    </source>
</reference>
<dbReference type="Gene3D" id="3.40.50.1000">
    <property type="entry name" value="HAD superfamily/HAD-like"/>
    <property type="match status" value="1"/>
</dbReference>
<organism evidence="11 12">
    <name type="scientific">Leptonema illini</name>
    <dbReference type="NCBI Taxonomy" id="183"/>
    <lineage>
        <taxon>Bacteria</taxon>
        <taxon>Pseudomonadati</taxon>
        <taxon>Spirochaetota</taxon>
        <taxon>Spirochaetia</taxon>
        <taxon>Leptospirales</taxon>
        <taxon>Leptospiraceae</taxon>
        <taxon>Leptonema</taxon>
    </lineage>
</organism>
<proteinExistence type="inferred from homology"/>
<dbReference type="NCBIfam" id="TIGR01656">
    <property type="entry name" value="Histidinol-ppas"/>
    <property type="match status" value="1"/>
</dbReference>
<dbReference type="AlphaFoldDB" id="A0A833M033"/>
<evidence type="ECO:0000313" key="12">
    <source>
        <dbReference type="Proteomes" id="UP000460298"/>
    </source>
</evidence>
<evidence type="ECO:0000256" key="9">
    <source>
        <dbReference type="ARBA" id="ARBA00031828"/>
    </source>
</evidence>
<evidence type="ECO:0000256" key="10">
    <source>
        <dbReference type="SAM" id="MobiDB-lite"/>
    </source>
</evidence>
<keyword evidence="8" id="KW-0119">Carbohydrate metabolism</keyword>
<comment type="subunit">
    <text evidence="4">Monomer.</text>
</comment>
<dbReference type="SUPFAM" id="SSF56784">
    <property type="entry name" value="HAD-like"/>
    <property type="match status" value="1"/>
</dbReference>
<evidence type="ECO:0000256" key="2">
    <source>
        <dbReference type="ARBA" id="ARBA00004496"/>
    </source>
</evidence>
<dbReference type="InterPro" id="IPR013954">
    <property type="entry name" value="PNK3P"/>
</dbReference>
<dbReference type="InterPro" id="IPR004446">
    <property type="entry name" value="Heptose_bisP_phosphatase"/>
</dbReference>
<evidence type="ECO:0000256" key="4">
    <source>
        <dbReference type="ARBA" id="ARBA00011245"/>
    </source>
</evidence>
<dbReference type="NCBIfam" id="TIGR01662">
    <property type="entry name" value="HAD-SF-IIIA"/>
    <property type="match status" value="1"/>
</dbReference>
<feature type="region of interest" description="Disordered" evidence="10">
    <location>
        <begin position="152"/>
        <end position="177"/>
    </location>
</feature>
<sequence length="197" mass="21580">MNVIFLDRDDTLNEDPGYLNDPVKVKLLPGVVEGLLQLHKAGYHFIVLTNQSGVGRGLITLEQLEAVHRRLLTKLEAQGVPILDLFFCPHVPDDHCNCRKPLPGLLWKALQGYPHIDLEKSWIVGDRYRDLMPGLRPHADDSGPVVKGILVGGKEADGKEGGDREAGGKDQAPPPANLRYTVADLQEAADRILGSNS</sequence>
<keyword evidence="6" id="KW-0479">Metal-binding</keyword>
<dbReference type="GO" id="GO:0016791">
    <property type="term" value="F:phosphatase activity"/>
    <property type="evidence" value="ECO:0007669"/>
    <property type="project" value="InterPro"/>
</dbReference>
<evidence type="ECO:0000256" key="7">
    <source>
        <dbReference type="ARBA" id="ARBA00022801"/>
    </source>
</evidence>
<gene>
    <name evidence="11" type="ORF">F9K24_17565</name>
</gene>
<dbReference type="InterPro" id="IPR023214">
    <property type="entry name" value="HAD_sf"/>
</dbReference>
<feature type="compositionally biased region" description="Basic and acidic residues" evidence="10">
    <location>
        <begin position="154"/>
        <end position="168"/>
    </location>
</feature>
<dbReference type="InterPro" id="IPR006549">
    <property type="entry name" value="HAD-SF_hydro_IIIA"/>
</dbReference>
<dbReference type="Proteomes" id="UP000460298">
    <property type="component" value="Unassembled WGS sequence"/>
</dbReference>
<comment type="cofactor">
    <cofactor evidence="1">
        <name>Mg(2+)</name>
        <dbReference type="ChEBI" id="CHEBI:18420"/>
    </cofactor>
</comment>
<dbReference type="PANTHER" id="PTHR42891:SF1">
    <property type="entry name" value="D-GLYCERO-BETA-D-MANNO-HEPTOSE-1,7-BISPHOSPHATE 7-PHOSPHATASE"/>
    <property type="match status" value="1"/>
</dbReference>
<name>A0A833M033_9LEPT</name>
<evidence type="ECO:0000256" key="8">
    <source>
        <dbReference type="ARBA" id="ARBA00023277"/>
    </source>
</evidence>
<accession>A0A833M033</accession>
<evidence type="ECO:0000313" key="11">
    <source>
        <dbReference type="EMBL" id="KAB2930244.1"/>
    </source>
</evidence>
<dbReference type="GO" id="GO:0005737">
    <property type="term" value="C:cytoplasm"/>
    <property type="evidence" value="ECO:0007669"/>
    <property type="project" value="UniProtKB-SubCell"/>
</dbReference>
<comment type="similarity">
    <text evidence="3">Belongs to the GmhB family.</text>
</comment>
<dbReference type="PANTHER" id="PTHR42891">
    <property type="entry name" value="D-GLYCERO-BETA-D-MANNO-HEPTOSE-1,7-BISPHOSPHATE 7-PHOSPHATASE"/>
    <property type="match status" value="1"/>
</dbReference>
<dbReference type="GO" id="GO:0005975">
    <property type="term" value="P:carbohydrate metabolic process"/>
    <property type="evidence" value="ECO:0007669"/>
    <property type="project" value="InterPro"/>
</dbReference>
<comment type="caution">
    <text evidence="11">The sequence shown here is derived from an EMBL/GenBank/DDBJ whole genome shotgun (WGS) entry which is preliminary data.</text>
</comment>
<protein>
    <recommendedName>
        <fullName evidence="9">D,D-heptose 1,7-bisphosphate phosphatase</fullName>
    </recommendedName>
</protein>
<dbReference type="GO" id="GO:0046872">
    <property type="term" value="F:metal ion binding"/>
    <property type="evidence" value="ECO:0007669"/>
    <property type="project" value="UniProtKB-KW"/>
</dbReference>
<evidence type="ECO:0000256" key="6">
    <source>
        <dbReference type="ARBA" id="ARBA00022723"/>
    </source>
</evidence>
<evidence type="ECO:0000256" key="3">
    <source>
        <dbReference type="ARBA" id="ARBA00005628"/>
    </source>
</evidence>
<evidence type="ECO:0000256" key="5">
    <source>
        <dbReference type="ARBA" id="ARBA00022490"/>
    </source>
</evidence>